<organism evidence="1 2">
    <name type="scientific">Cordylochernes scorpioides</name>
    <dbReference type="NCBI Taxonomy" id="51811"/>
    <lineage>
        <taxon>Eukaryota</taxon>
        <taxon>Metazoa</taxon>
        <taxon>Ecdysozoa</taxon>
        <taxon>Arthropoda</taxon>
        <taxon>Chelicerata</taxon>
        <taxon>Arachnida</taxon>
        <taxon>Pseudoscorpiones</taxon>
        <taxon>Cheliferoidea</taxon>
        <taxon>Chernetidae</taxon>
        <taxon>Cordylochernes</taxon>
    </lineage>
</organism>
<evidence type="ECO:0000313" key="2">
    <source>
        <dbReference type="Proteomes" id="UP001235939"/>
    </source>
</evidence>
<evidence type="ECO:0000313" key="1">
    <source>
        <dbReference type="EMBL" id="UYV77136.1"/>
    </source>
</evidence>
<protein>
    <submittedName>
        <fullName evidence="1">Uncharacterized protein</fullName>
    </submittedName>
</protein>
<dbReference type="Proteomes" id="UP001235939">
    <property type="component" value="Chromosome 14"/>
</dbReference>
<dbReference type="EMBL" id="CP092876">
    <property type="protein sequence ID" value="UYV77136.1"/>
    <property type="molecule type" value="Genomic_DNA"/>
</dbReference>
<sequence>MVTLLEASVVDPLWIVWLYPSCVRIGRDVVAMATALQKIDMDLEQQLYTPKIENIVTAVIEMHGDIEALHWTRQQQYPR</sequence>
<name>A0ABY6L7L1_9ARAC</name>
<keyword evidence="2" id="KW-1185">Reference proteome</keyword>
<accession>A0ABY6L7L1</accession>
<proteinExistence type="predicted"/>
<gene>
    <name evidence="1" type="ORF">LAZ67_14003415</name>
</gene>
<reference evidence="1 2" key="1">
    <citation type="submission" date="2022-01" db="EMBL/GenBank/DDBJ databases">
        <title>A chromosomal length assembly of Cordylochernes scorpioides.</title>
        <authorList>
            <person name="Zeh D."/>
            <person name="Zeh J."/>
        </authorList>
    </citation>
    <scope>NUCLEOTIDE SEQUENCE [LARGE SCALE GENOMIC DNA]</scope>
    <source>
        <strain evidence="1">IN4F17</strain>
        <tissue evidence="1">Whole Body</tissue>
    </source>
</reference>